<feature type="transmembrane region" description="Helical" evidence="1">
    <location>
        <begin position="127"/>
        <end position="144"/>
    </location>
</feature>
<feature type="transmembrane region" description="Helical" evidence="1">
    <location>
        <begin position="45"/>
        <end position="63"/>
    </location>
</feature>
<dbReference type="Proteomes" id="UP001139089">
    <property type="component" value="Unassembled WGS sequence"/>
</dbReference>
<dbReference type="FunFam" id="3.30.70.270:FF:000001">
    <property type="entry name" value="Diguanylate cyclase domain protein"/>
    <property type="match status" value="1"/>
</dbReference>
<dbReference type="SMART" id="SM00052">
    <property type="entry name" value="EAL"/>
    <property type="match status" value="1"/>
</dbReference>
<dbReference type="InterPro" id="IPR029787">
    <property type="entry name" value="Nucleotide_cyclase"/>
</dbReference>
<sequence length="662" mass="74042">MTHKSTDTIEFGASRDPLQQPKVTLRELYKRHGENAHKQSTRRGLWAAVLVYLVFSISDILLIGDVAPYVVGARFTISIIMLIALEWQMRRASTADAVDSTAALALIFAYAGWLVPSMMSEHAVVMSYYMVFGAIFMMSVNLFFNFPFRISVVASGIIVLIFLAGLVWFPNVGYSYKFTFGLFCLSCFIFTSYVNWKLNLERYNVFLNALEAKAQHRQAAERGEALLRLSHTDPLTGLANRRAIDNRLRDVWRDWQQAGRTFAVILVDVDFFKRYNDYYGHLEGDKCLVLVAQALRALAEEHKASVGRFGGEEFILLAYAVSEQQTAALCEAIRKTVEDLGLLHEQRRDGTSKVTVSVGAAFTADRTLSKVEKVIHQADRALYSAKASGRNCVKLFHANDPNNRDDGENIAALLKIAVPQGLVSMVYQPLQDVATGKTYAYEALMRLKMSDGAFISPSLFIPAAERSGAIVNLGQWALRRVCEELLVTNLAPVASVNVSPLQLKTPGFVSFVARTLDEFCITGDRLAFEITEGQDMEIHSSLLRCISDLRALGIKIWLDDFGTGFAGLSWLRLIDFDCIKIDKSFLHDCDTQRGCAMLDDILRLARNRGATILVEGVETEEHFSLMHRLKIDLMQGYYVGRPAPASSLRPIRQLPKLVVVSR</sequence>
<dbReference type="InterPro" id="IPR043128">
    <property type="entry name" value="Rev_trsase/Diguanyl_cyclase"/>
</dbReference>
<evidence type="ECO:0000259" key="3">
    <source>
        <dbReference type="PROSITE" id="PS50887"/>
    </source>
</evidence>
<evidence type="ECO:0000313" key="4">
    <source>
        <dbReference type="EMBL" id="MCD7107949.1"/>
    </source>
</evidence>
<dbReference type="RefSeq" id="WP_231811675.1">
    <property type="nucleotide sequence ID" value="NZ_JAJOZR010000001.1"/>
</dbReference>
<dbReference type="PROSITE" id="PS50887">
    <property type="entry name" value="GGDEF"/>
    <property type="match status" value="1"/>
</dbReference>
<name>A0A9X1SZE5_9HYPH</name>
<keyword evidence="5" id="KW-1185">Reference proteome</keyword>
<dbReference type="PROSITE" id="PS50883">
    <property type="entry name" value="EAL"/>
    <property type="match status" value="1"/>
</dbReference>
<keyword evidence="1" id="KW-0812">Transmembrane</keyword>
<dbReference type="SUPFAM" id="SSF141868">
    <property type="entry name" value="EAL domain-like"/>
    <property type="match status" value="1"/>
</dbReference>
<dbReference type="PANTHER" id="PTHR33121:SF70">
    <property type="entry name" value="SIGNALING PROTEIN YKOW"/>
    <property type="match status" value="1"/>
</dbReference>
<dbReference type="Gene3D" id="3.30.70.270">
    <property type="match status" value="1"/>
</dbReference>
<dbReference type="CDD" id="cd01948">
    <property type="entry name" value="EAL"/>
    <property type="match status" value="1"/>
</dbReference>
<dbReference type="PANTHER" id="PTHR33121">
    <property type="entry name" value="CYCLIC DI-GMP PHOSPHODIESTERASE PDEF"/>
    <property type="match status" value="1"/>
</dbReference>
<dbReference type="Pfam" id="PF00990">
    <property type="entry name" value="GGDEF"/>
    <property type="match status" value="1"/>
</dbReference>
<keyword evidence="1" id="KW-1133">Transmembrane helix</keyword>
<keyword evidence="1" id="KW-0472">Membrane</keyword>
<evidence type="ECO:0000313" key="5">
    <source>
        <dbReference type="Proteomes" id="UP001139089"/>
    </source>
</evidence>
<reference evidence="4" key="1">
    <citation type="submission" date="2021-12" db="EMBL/GenBank/DDBJ databases">
        <authorList>
            <person name="Li Y."/>
        </authorList>
    </citation>
    <scope>NUCLEOTIDE SEQUENCE</scope>
    <source>
        <strain evidence="4">DKSPLA3</strain>
    </source>
</reference>
<feature type="domain" description="EAL" evidence="2">
    <location>
        <begin position="407"/>
        <end position="656"/>
    </location>
</feature>
<feature type="transmembrane region" description="Helical" evidence="1">
    <location>
        <begin position="69"/>
        <end position="85"/>
    </location>
</feature>
<protein>
    <submittedName>
        <fullName evidence="4">EAL domain-containing protein</fullName>
    </submittedName>
</protein>
<organism evidence="4 5">
    <name type="scientific">Rhizobium quercicola</name>
    <dbReference type="NCBI Taxonomy" id="2901226"/>
    <lineage>
        <taxon>Bacteria</taxon>
        <taxon>Pseudomonadati</taxon>
        <taxon>Pseudomonadota</taxon>
        <taxon>Alphaproteobacteria</taxon>
        <taxon>Hyphomicrobiales</taxon>
        <taxon>Rhizobiaceae</taxon>
        <taxon>Rhizobium/Agrobacterium group</taxon>
        <taxon>Rhizobium</taxon>
    </lineage>
</organism>
<feature type="domain" description="GGDEF" evidence="3">
    <location>
        <begin position="260"/>
        <end position="398"/>
    </location>
</feature>
<dbReference type="NCBIfam" id="TIGR00254">
    <property type="entry name" value="GGDEF"/>
    <property type="match status" value="1"/>
</dbReference>
<dbReference type="InterPro" id="IPR000160">
    <property type="entry name" value="GGDEF_dom"/>
</dbReference>
<feature type="transmembrane region" description="Helical" evidence="1">
    <location>
        <begin position="151"/>
        <end position="169"/>
    </location>
</feature>
<dbReference type="InterPro" id="IPR001633">
    <property type="entry name" value="EAL_dom"/>
</dbReference>
<dbReference type="CDD" id="cd01949">
    <property type="entry name" value="GGDEF"/>
    <property type="match status" value="1"/>
</dbReference>
<evidence type="ECO:0000259" key="2">
    <source>
        <dbReference type="PROSITE" id="PS50883"/>
    </source>
</evidence>
<gene>
    <name evidence="4" type="ORF">LRX75_02725</name>
</gene>
<dbReference type="SMART" id="SM00267">
    <property type="entry name" value="GGDEF"/>
    <property type="match status" value="1"/>
</dbReference>
<dbReference type="Pfam" id="PF00563">
    <property type="entry name" value="EAL"/>
    <property type="match status" value="1"/>
</dbReference>
<dbReference type="InterPro" id="IPR050706">
    <property type="entry name" value="Cyclic-di-GMP_PDE-like"/>
</dbReference>
<accession>A0A9X1SZE5</accession>
<comment type="caution">
    <text evidence="4">The sequence shown here is derived from an EMBL/GenBank/DDBJ whole genome shotgun (WGS) entry which is preliminary data.</text>
</comment>
<dbReference type="GO" id="GO:0071111">
    <property type="term" value="F:cyclic-guanylate-specific phosphodiesterase activity"/>
    <property type="evidence" value="ECO:0007669"/>
    <property type="project" value="InterPro"/>
</dbReference>
<dbReference type="EMBL" id="JAJOZR010000001">
    <property type="protein sequence ID" value="MCD7107949.1"/>
    <property type="molecule type" value="Genomic_DNA"/>
</dbReference>
<dbReference type="SUPFAM" id="SSF55073">
    <property type="entry name" value="Nucleotide cyclase"/>
    <property type="match status" value="1"/>
</dbReference>
<evidence type="ECO:0000256" key="1">
    <source>
        <dbReference type="SAM" id="Phobius"/>
    </source>
</evidence>
<proteinExistence type="predicted"/>
<feature type="transmembrane region" description="Helical" evidence="1">
    <location>
        <begin position="97"/>
        <end position="115"/>
    </location>
</feature>
<dbReference type="Gene3D" id="3.20.20.450">
    <property type="entry name" value="EAL domain"/>
    <property type="match status" value="1"/>
</dbReference>
<dbReference type="InterPro" id="IPR035919">
    <property type="entry name" value="EAL_sf"/>
</dbReference>
<dbReference type="AlphaFoldDB" id="A0A9X1SZE5"/>